<dbReference type="AlphaFoldDB" id="A0A2N8ZEP6"/>
<evidence type="ECO:0000313" key="2">
    <source>
        <dbReference type="Proteomes" id="UP000235828"/>
    </source>
</evidence>
<protein>
    <submittedName>
        <fullName evidence="1">Uncharacterized protein</fullName>
    </submittedName>
</protein>
<dbReference type="EMBL" id="LT960611">
    <property type="protein sequence ID" value="SON50381.1"/>
    <property type="molecule type" value="Genomic_DNA"/>
</dbReference>
<name>A0A2N8ZEP6_9VIBR</name>
<sequence length="38" mass="4300">MYEQFRHICVLMRGLQGTGINCARPTPNGYAMRSLINS</sequence>
<accession>A0A2N8ZEP6</accession>
<keyword evidence="2" id="KW-1185">Reference proteome</keyword>
<gene>
    <name evidence="1" type="ORF">VTAP4600_A2402</name>
</gene>
<proteinExistence type="predicted"/>
<evidence type="ECO:0000313" key="1">
    <source>
        <dbReference type="EMBL" id="SON50381.1"/>
    </source>
</evidence>
<reference evidence="1 2" key="1">
    <citation type="submission" date="2017-10" db="EMBL/GenBank/DDBJ databases">
        <authorList>
            <person name="Banno H."/>
            <person name="Chua N.-H."/>
        </authorList>
    </citation>
    <scope>NUCLEOTIDE SEQUENCE [LARGE SCALE GENOMIC DNA]</scope>
    <source>
        <strain evidence="1">Vibrio tapetis CECT4600</strain>
    </source>
</reference>
<organism evidence="1 2">
    <name type="scientific">Vibrio tapetis subsp. tapetis</name>
    <dbReference type="NCBI Taxonomy" id="1671868"/>
    <lineage>
        <taxon>Bacteria</taxon>
        <taxon>Pseudomonadati</taxon>
        <taxon>Pseudomonadota</taxon>
        <taxon>Gammaproteobacteria</taxon>
        <taxon>Vibrionales</taxon>
        <taxon>Vibrionaceae</taxon>
        <taxon>Vibrio</taxon>
    </lineage>
</organism>
<dbReference type="KEGG" id="vta:A2402"/>
<dbReference type="Proteomes" id="UP000235828">
    <property type="component" value="Chromosome A"/>
</dbReference>